<dbReference type="Pfam" id="PF13274">
    <property type="entry name" value="SocA_Panacea"/>
    <property type="match status" value="1"/>
</dbReference>
<accession>A0A0X3Y2X5</accession>
<reference evidence="2 3" key="1">
    <citation type="submission" date="2015-10" db="EMBL/GenBank/DDBJ databases">
        <authorList>
            <person name="Gilbert D.G."/>
        </authorList>
    </citation>
    <scope>NUCLEOTIDE SEQUENCE [LARGE SCALE GENOMIC DNA]</scope>
    <source>
        <strain evidence="2 3">ChDC F311</strain>
    </source>
</reference>
<name>A0A0X3Y2X5_FUSNC</name>
<proteinExistence type="predicted"/>
<dbReference type="OrthoDB" id="9799173at2"/>
<dbReference type="Proteomes" id="UP000054800">
    <property type="component" value="Unassembled WGS sequence"/>
</dbReference>
<evidence type="ECO:0000259" key="1">
    <source>
        <dbReference type="Pfam" id="PF13274"/>
    </source>
</evidence>
<evidence type="ECO:0000313" key="2">
    <source>
        <dbReference type="EMBL" id="KUL99304.1"/>
    </source>
</evidence>
<feature type="domain" description="Antitoxin SocA-like Panacea" evidence="1">
    <location>
        <begin position="24"/>
        <end position="113"/>
    </location>
</feature>
<dbReference type="AlphaFoldDB" id="A0A0X3Y2X5"/>
<comment type="caution">
    <text evidence="2">The sequence shown here is derived from an EMBL/GenBank/DDBJ whole genome shotgun (WGS) entry which is preliminary data.</text>
</comment>
<dbReference type="RefSeq" id="WP_059222853.1">
    <property type="nucleotide sequence ID" value="NZ_LMVH01000001.1"/>
</dbReference>
<organism evidence="2 3">
    <name type="scientific">Fusobacterium nucleatum subsp. nucleatum</name>
    <dbReference type="NCBI Taxonomy" id="76856"/>
    <lineage>
        <taxon>Bacteria</taxon>
        <taxon>Fusobacteriati</taxon>
        <taxon>Fusobacteriota</taxon>
        <taxon>Fusobacteriia</taxon>
        <taxon>Fusobacteriales</taxon>
        <taxon>Fusobacteriaceae</taxon>
        <taxon>Fusobacterium</taxon>
    </lineage>
</organism>
<dbReference type="EMBL" id="LMVH01000001">
    <property type="protein sequence ID" value="KUL99304.1"/>
    <property type="molecule type" value="Genomic_DNA"/>
</dbReference>
<protein>
    <recommendedName>
        <fullName evidence="1">Antitoxin SocA-like Panacea domain-containing protein</fullName>
    </recommendedName>
</protein>
<sequence>MESNLNMICSLILSLRPNVSNLVLQKLLYFIQAYSLVETGRPAFSEKIEAWMYGPVVPEAYYNIKSNGEFYQNIPFNNLNPRLQDITRNVVETFADANPFVLVDLTHSYDPWKNAWESGGWNTEITQKDIMLFHDKMFDENRGMIF</sequence>
<gene>
    <name evidence="2" type="ORF">RO03_07235</name>
</gene>
<dbReference type="InterPro" id="IPR025272">
    <property type="entry name" value="SocA_Panacea"/>
</dbReference>
<evidence type="ECO:0000313" key="3">
    <source>
        <dbReference type="Proteomes" id="UP000054800"/>
    </source>
</evidence>